<keyword evidence="7" id="KW-0443">Lipid metabolism</keyword>
<keyword evidence="3" id="KW-0812">Transmembrane</keyword>
<dbReference type="Gene3D" id="3.40.50.720">
    <property type="entry name" value="NAD(P)-binding Rossmann-like Domain"/>
    <property type="match status" value="1"/>
</dbReference>
<keyword evidence="4" id="KW-0521">NADP</keyword>
<evidence type="ECO:0000256" key="9">
    <source>
        <dbReference type="RuleBase" id="RU000363"/>
    </source>
</evidence>
<protein>
    <submittedName>
        <fullName evidence="11">3-oxoacyl-[acyl-carrier-protein] reductase FabG</fullName>
    </submittedName>
</protein>
<dbReference type="FunFam" id="3.40.50.720:FF:000131">
    <property type="entry name" value="Short-chain dehydrogenase/reductase 3"/>
    <property type="match status" value="1"/>
</dbReference>
<evidence type="ECO:0000256" key="8">
    <source>
        <dbReference type="ARBA" id="ARBA00023136"/>
    </source>
</evidence>
<dbReference type="InterPro" id="IPR002347">
    <property type="entry name" value="SDR_fam"/>
</dbReference>
<dbReference type="GO" id="GO:0016020">
    <property type="term" value="C:membrane"/>
    <property type="evidence" value="ECO:0007669"/>
    <property type="project" value="UniProtKB-SubCell"/>
</dbReference>
<accession>A0A5E3ZVL6</accession>
<dbReference type="PRINTS" id="PR00081">
    <property type="entry name" value="GDHRDH"/>
</dbReference>
<evidence type="ECO:0000256" key="3">
    <source>
        <dbReference type="ARBA" id="ARBA00022692"/>
    </source>
</evidence>
<keyword evidence="12" id="KW-1185">Reference proteome</keyword>
<dbReference type="PROSITE" id="PS00061">
    <property type="entry name" value="ADH_SHORT"/>
    <property type="match status" value="1"/>
</dbReference>
<keyword evidence="5" id="KW-1133">Transmembrane helix</keyword>
<evidence type="ECO:0000256" key="4">
    <source>
        <dbReference type="ARBA" id="ARBA00022857"/>
    </source>
</evidence>
<dbReference type="InterPro" id="IPR057326">
    <property type="entry name" value="KR_dom"/>
</dbReference>
<dbReference type="Proteomes" id="UP000324288">
    <property type="component" value="Chromosome"/>
</dbReference>
<dbReference type="InterPro" id="IPR020904">
    <property type="entry name" value="Sc_DH/Rdtase_CS"/>
</dbReference>
<keyword evidence="6" id="KW-0560">Oxidoreductase</keyword>
<gene>
    <name evidence="11" type="primary">fabG_1</name>
    <name evidence="11" type="ORF">LC603019_00162</name>
</gene>
<dbReference type="GO" id="GO:0042445">
    <property type="term" value="P:hormone metabolic process"/>
    <property type="evidence" value="ECO:0007669"/>
    <property type="project" value="UniProtKB-ARBA"/>
</dbReference>
<dbReference type="Pfam" id="PF00106">
    <property type="entry name" value="adh_short"/>
    <property type="match status" value="1"/>
</dbReference>
<dbReference type="SUPFAM" id="SSF51735">
    <property type="entry name" value="NAD(P)-binding Rossmann-fold domains"/>
    <property type="match status" value="1"/>
</dbReference>
<evidence type="ECO:0000256" key="5">
    <source>
        <dbReference type="ARBA" id="ARBA00022989"/>
    </source>
</evidence>
<evidence type="ECO:0000313" key="11">
    <source>
        <dbReference type="EMBL" id="VHN99709.1"/>
    </source>
</evidence>
<dbReference type="GO" id="GO:0016616">
    <property type="term" value="F:oxidoreductase activity, acting on the CH-OH group of donors, NAD or NADP as acceptor"/>
    <property type="evidence" value="ECO:0007669"/>
    <property type="project" value="TreeGrafter"/>
</dbReference>
<reference evidence="11 12" key="1">
    <citation type="submission" date="2019-04" db="EMBL/GenBank/DDBJ databases">
        <authorList>
            <person name="Seth-Smith MB H."/>
            <person name="Seth-Smith H."/>
        </authorList>
    </citation>
    <scope>NUCLEOTIDE SEQUENCE [LARGE SCALE GENOMIC DNA]</scope>
    <source>
        <strain evidence="11">USB-603019</strain>
    </source>
</reference>
<dbReference type="PRINTS" id="PR00080">
    <property type="entry name" value="SDRFAMILY"/>
</dbReference>
<evidence type="ECO:0000256" key="7">
    <source>
        <dbReference type="ARBA" id="ARBA00023098"/>
    </source>
</evidence>
<sequence>MQVIKDVLPLVKNGGPTMIKNVVKNLMKKVTMNDGTAIAGHVVLITGGSNGVGRLMAEECARRGAKAVIIWGFTQHRIDDTVARLQQMRCTAKGYQVDVSNREAVKAAAKQVLDEFGQVDILVHSAGVVSGAPLLELSDEAIDRTLGINLNGLFYVTREFLPGMVARDHGHIITLSSAAGTIGPALMTDYAASKWGARGFMESLRNELAKNKSAVKTLTVCPYYISTGMFDGAKTRIPLLLPILKPQEVSDKIIACIESGQQEVFMPPLVKYTSLMRVLPTHWFDAMANFLGINDGMNEFTGRK</sequence>
<evidence type="ECO:0000256" key="2">
    <source>
        <dbReference type="ARBA" id="ARBA00006484"/>
    </source>
</evidence>
<dbReference type="PANTHER" id="PTHR24322:SF736">
    <property type="entry name" value="RETINOL DEHYDROGENASE 10"/>
    <property type="match status" value="1"/>
</dbReference>
<comment type="similarity">
    <text evidence="2 9">Belongs to the short-chain dehydrogenases/reductases (SDR) family.</text>
</comment>
<dbReference type="PANTHER" id="PTHR24322">
    <property type="entry name" value="PKSB"/>
    <property type="match status" value="1"/>
</dbReference>
<dbReference type="SMART" id="SM00822">
    <property type="entry name" value="PKS_KR"/>
    <property type="match status" value="1"/>
</dbReference>
<dbReference type="InterPro" id="IPR036291">
    <property type="entry name" value="NAD(P)-bd_dom_sf"/>
</dbReference>
<dbReference type="EMBL" id="LR584267">
    <property type="protein sequence ID" value="VHN99709.1"/>
    <property type="molecule type" value="Genomic_DNA"/>
</dbReference>
<evidence type="ECO:0000256" key="1">
    <source>
        <dbReference type="ARBA" id="ARBA00004141"/>
    </source>
</evidence>
<dbReference type="GO" id="GO:0006066">
    <property type="term" value="P:alcohol metabolic process"/>
    <property type="evidence" value="ECO:0007669"/>
    <property type="project" value="UniProtKB-ARBA"/>
</dbReference>
<dbReference type="CDD" id="cd05339">
    <property type="entry name" value="17beta-HSDXI-like_SDR_c"/>
    <property type="match status" value="1"/>
</dbReference>
<evidence type="ECO:0000259" key="10">
    <source>
        <dbReference type="SMART" id="SM00822"/>
    </source>
</evidence>
<evidence type="ECO:0000313" key="12">
    <source>
        <dbReference type="Proteomes" id="UP000324288"/>
    </source>
</evidence>
<name>A0A5E3ZVL6_9ACTN</name>
<keyword evidence="8" id="KW-0472">Membrane</keyword>
<comment type="subcellular location">
    <subcellularLocation>
        <location evidence="1">Membrane</location>
        <topology evidence="1">Multi-pass membrane protein</topology>
    </subcellularLocation>
</comment>
<feature type="domain" description="Ketoreductase" evidence="10">
    <location>
        <begin position="41"/>
        <end position="233"/>
    </location>
</feature>
<dbReference type="GO" id="GO:0006720">
    <property type="term" value="P:isoprenoid metabolic process"/>
    <property type="evidence" value="ECO:0007669"/>
    <property type="project" value="UniProtKB-ARBA"/>
</dbReference>
<proteinExistence type="inferred from homology"/>
<evidence type="ECO:0000256" key="6">
    <source>
        <dbReference type="ARBA" id="ARBA00023002"/>
    </source>
</evidence>
<dbReference type="AlphaFoldDB" id="A0A5E3ZVL6"/>
<organism evidence="11 12">
    <name type="scientific">Lawsonella clevelandensis</name>
    <dbReference type="NCBI Taxonomy" id="1528099"/>
    <lineage>
        <taxon>Bacteria</taxon>
        <taxon>Bacillati</taxon>
        <taxon>Actinomycetota</taxon>
        <taxon>Actinomycetes</taxon>
        <taxon>Mycobacteriales</taxon>
        <taxon>Lawsonellaceae</taxon>
        <taxon>Lawsonella</taxon>
    </lineage>
</organism>